<evidence type="ECO:0008006" key="5">
    <source>
        <dbReference type="Google" id="ProtNLM"/>
    </source>
</evidence>
<organism evidence="3 4">
    <name type="scientific">Flagellimonas aquimarina</name>
    <dbReference type="NCBI Taxonomy" id="2201895"/>
    <lineage>
        <taxon>Bacteria</taxon>
        <taxon>Pseudomonadati</taxon>
        <taxon>Bacteroidota</taxon>
        <taxon>Flavobacteriia</taxon>
        <taxon>Flavobacteriales</taxon>
        <taxon>Flavobacteriaceae</taxon>
        <taxon>Flagellimonas</taxon>
    </lineage>
</organism>
<dbReference type="OrthoDB" id="1420424at2"/>
<evidence type="ECO:0000256" key="1">
    <source>
        <dbReference type="SAM" id="MobiDB-lite"/>
    </source>
</evidence>
<feature type="transmembrane region" description="Helical" evidence="2">
    <location>
        <begin position="6"/>
        <end position="23"/>
    </location>
</feature>
<dbReference type="RefSeq" id="WP_109662155.1">
    <property type="nucleotide sequence ID" value="NZ_QGEG01000002.1"/>
</dbReference>
<accession>A0A316KVP0</accession>
<dbReference type="AlphaFoldDB" id="A0A316KVP0"/>
<evidence type="ECO:0000313" key="3">
    <source>
        <dbReference type="EMBL" id="PWL38307.1"/>
    </source>
</evidence>
<comment type="caution">
    <text evidence="3">The sequence shown here is derived from an EMBL/GenBank/DDBJ whole genome shotgun (WGS) entry which is preliminary data.</text>
</comment>
<name>A0A316KVP0_9FLAO</name>
<sequence length="489" mass="56318">MNRNHQILFNVFLFTMGSIICYGQEKSKTYKETFNVGKDAVLNIDTSHADIEFETWDKNQVEITATVELEEATDEEAKSYFEKDAIKIVGNSKEITVSTAGVNFGNSFDFRDLDIVIPDVSFVEPLFESLRIPELPELEAVPRVPEVFVIPELPPMPPIPFVQFDYDKYKKDGDKYLKEWKKDFDKNFDKEYKDRFEEWSEEVEQRAEEREREIQERQEERQKLLEERNALRKEARAVRNEARMQRDEARAVRNEARHEARSERSFTITRDTDSDTFYFSSDGENKKYKVKKSIKIKMPKSVKLKMNVRHGEVKLAANTKNINASLSYASLHASTIDGDRTDIRASYSPVVVQKWNLGQLKTDYSDLVNLKEVKELKLNAISSNVVIDHLEGKVFVTNNLGDLNINSISDNFSIIDITVENGEVNCKIPSTPFSVYVNEIASEFKYPKVLAIGSSDHYGAIVHKGYHINNKQGKSIKINSKYSEVVLQE</sequence>
<keyword evidence="4" id="KW-1185">Reference proteome</keyword>
<evidence type="ECO:0000313" key="4">
    <source>
        <dbReference type="Proteomes" id="UP000245762"/>
    </source>
</evidence>
<reference evidence="3 4" key="1">
    <citation type="submission" date="2018-05" db="EMBL/GenBank/DDBJ databases">
        <title>Complete genome sequence of Flagellimonas aquimarina ECD12 isolated from seaweed Ecklonia cava.</title>
        <authorList>
            <person name="Choi S."/>
            <person name="Seong C."/>
        </authorList>
    </citation>
    <scope>NUCLEOTIDE SEQUENCE [LARGE SCALE GENOMIC DNA]</scope>
    <source>
        <strain evidence="3 4">ECD12</strain>
    </source>
</reference>
<gene>
    <name evidence="3" type="ORF">DKG77_08490</name>
</gene>
<feature type="region of interest" description="Disordered" evidence="1">
    <location>
        <begin position="236"/>
        <end position="264"/>
    </location>
</feature>
<protein>
    <recommendedName>
        <fullName evidence="5">Adhesin domain-containing protein</fullName>
    </recommendedName>
</protein>
<dbReference type="Proteomes" id="UP000245762">
    <property type="component" value="Unassembled WGS sequence"/>
</dbReference>
<keyword evidence="2" id="KW-1133">Transmembrane helix</keyword>
<proteinExistence type="predicted"/>
<evidence type="ECO:0000256" key="2">
    <source>
        <dbReference type="SAM" id="Phobius"/>
    </source>
</evidence>
<keyword evidence="2" id="KW-0472">Membrane</keyword>
<dbReference type="EMBL" id="QGEG01000002">
    <property type="protein sequence ID" value="PWL38307.1"/>
    <property type="molecule type" value="Genomic_DNA"/>
</dbReference>
<keyword evidence="2" id="KW-0812">Transmembrane</keyword>